<reference evidence="1 2" key="1">
    <citation type="journal article" date="2016" name="Front. Microbiol.">
        <title>Comparative Genomic Analysis Reveals a Diverse Repertoire of Genes Involved in Prokaryote-Eukaryote Interactions within the Pseudovibrio Genus.</title>
        <authorList>
            <person name="Romano S."/>
            <person name="Fernandez-Guerra A."/>
            <person name="Reen F.J."/>
            <person name="Glockner F.O."/>
            <person name="Crowley S.P."/>
            <person name="O'Sullivan O."/>
            <person name="Cotter P.D."/>
            <person name="Adams C."/>
            <person name="Dobson A.D."/>
            <person name="O'Gara F."/>
        </authorList>
    </citation>
    <scope>NUCLEOTIDE SEQUENCE [LARGE SCALE GENOMIC DNA]</scope>
    <source>
        <strain evidence="1 2">Ad2</strain>
    </source>
</reference>
<gene>
    <name evidence="1" type="ORF">PsAD2_01971</name>
</gene>
<name>A0A165YTD8_9HYPH</name>
<accession>A0A165YTD8</accession>
<dbReference type="PATRIC" id="fig|989403.3.peg.2110"/>
<comment type="caution">
    <text evidence="1">The sequence shown here is derived from an EMBL/GenBank/DDBJ whole genome shotgun (WGS) entry which is preliminary data.</text>
</comment>
<evidence type="ECO:0000313" key="1">
    <source>
        <dbReference type="EMBL" id="KZL19220.1"/>
    </source>
</evidence>
<organism evidence="1 2">
    <name type="scientific">Pseudovibrio axinellae</name>
    <dbReference type="NCBI Taxonomy" id="989403"/>
    <lineage>
        <taxon>Bacteria</taxon>
        <taxon>Pseudomonadati</taxon>
        <taxon>Pseudomonadota</taxon>
        <taxon>Alphaproteobacteria</taxon>
        <taxon>Hyphomicrobiales</taxon>
        <taxon>Stappiaceae</taxon>
        <taxon>Pseudovibrio</taxon>
    </lineage>
</organism>
<dbReference type="Proteomes" id="UP000076577">
    <property type="component" value="Unassembled WGS sequence"/>
</dbReference>
<keyword evidence="2" id="KW-1185">Reference proteome</keyword>
<evidence type="ECO:0000313" key="2">
    <source>
        <dbReference type="Proteomes" id="UP000076577"/>
    </source>
</evidence>
<proteinExistence type="predicted"/>
<sequence length="51" mass="5556">MAGFCRLGMFYTRGRDVSVFSDIFGLTVRTLRPITQLIESDGAAGDGTLRS</sequence>
<dbReference type="EMBL" id="LMCB01000015">
    <property type="protein sequence ID" value="KZL19220.1"/>
    <property type="molecule type" value="Genomic_DNA"/>
</dbReference>
<dbReference type="AlphaFoldDB" id="A0A165YTD8"/>
<protein>
    <submittedName>
        <fullName evidence="1">Uncharacterized protein</fullName>
    </submittedName>
</protein>